<reference evidence="13 14" key="1">
    <citation type="journal article" date="2017" name="Int. J. Syst. Evol. Microbiol.">
        <title>Jeotgalibaca porci sp. nov. and Jeotgalibaca arthritidis sp. nov., isolated from pigs, and emended description of the genus Jeotgalibaca.</title>
        <authorList>
            <person name="Zamora L."/>
            <person name="Perez-Sancho M."/>
            <person name="Dominguez L."/>
            <person name="Fernandez-Garayzabal J.F."/>
            <person name="Vela A.I."/>
        </authorList>
    </citation>
    <scope>NUCLEOTIDE SEQUENCE [LARGE SCALE GENOMIC DNA]</scope>
    <source>
        <strain evidence="13 14">CCUG 69148</strain>
    </source>
</reference>
<evidence type="ECO:0000256" key="7">
    <source>
        <dbReference type="ARBA" id="ARBA00022970"/>
    </source>
</evidence>
<dbReference type="GO" id="GO:0022857">
    <property type="term" value="F:transmembrane transporter activity"/>
    <property type="evidence" value="ECO:0007669"/>
    <property type="project" value="UniProtKB-ARBA"/>
</dbReference>
<evidence type="ECO:0000256" key="3">
    <source>
        <dbReference type="ARBA" id="ARBA00022475"/>
    </source>
</evidence>
<dbReference type="CDD" id="cd03255">
    <property type="entry name" value="ABC_MJ0796_LolCDE_FtsE"/>
    <property type="match status" value="1"/>
</dbReference>
<dbReference type="EMBL" id="CP049889">
    <property type="protein sequence ID" value="QIK51931.1"/>
    <property type="molecule type" value="Genomic_DNA"/>
</dbReference>
<dbReference type="FunFam" id="3.40.50.300:FF:000032">
    <property type="entry name" value="Export ABC transporter ATP-binding protein"/>
    <property type="match status" value="1"/>
</dbReference>
<keyword evidence="4 11" id="KW-0812">Transmembrane</keyword>
<dbReference type="Pfam" id="PF02687">
    <property type="entry name" value="FtsX"/>
    <property type="match status" value="1"/>
</dbReference>
<dbReference type="PANTHER" id="PTHR42798">
    <property type="entry name" value="LIPOPROTEIN-RELEASING SYSTEM ATP-BINDING PROTEIN LOLD"/>
    <property type="match status" value="1"/>
</dbReference>
<dbReference type="SMART" id="SM00382">
    <property type="entry name" value="AAA"/>
    <property type="match status" value="1"/>
</dbReference>
<sequence length="868" mass="95257">MLELKNITKEYRTGDQVVQALKGINLKFRSNEFVSILGQSGSGKTTLLNIIGGLDRYTEGDLLINDRSTKEYKDRDWDTYRNHSVGFIFQSYNLIPHQSVLSNVELALTLSGVSKDERRERAREVLEKVGLKDHVTKRPSQLSGGQMQRVAIARALINDPEILLADEPTGALDSETSLQIMALLQEIAADRLVIMVTHNPQLAEDYSTRIIKVLDGEIISDSNPASEIEIRDSKILKNDKTFMSFFTALSLSFNNLLTKKGRTLLTAFAGSIGIIGIALIMSLSNGVQNYIARIEEDTLSSYPLTIEESTLDMGMIMGALMGVNTEELDEVEEGEVAGTPIMTDVLATLASRKDSNNLTAFKEFLEEDAAVQENINAIQYSYNIPINIFNENGVDGVVQVNPSNVMNAIGMGQAMDAQTSNPLQSAMGGGGMMGASGVDSWKELLNNQELLESQYDTVSGRWPESFNEVILIVDENNRVSDYMLYSLGLLSQEELSESFQSILEGKDYELSDIPTYSNEELLGMTFKLVLNTDLYEKENNLWANRSDDQAFVDEVVANGEDMEIVGIMRPNPEAVTTGETGSIGYTSLLKEHIMQAVNGSEIVEEQINNPEINVFTGLEFPENANEEFDFAALSDEERAYMATLSEVELAELLNTYQDNFNATYESNLATLAAVDEEKPSAINLYAKDFETKDNLEAIISDYNTRETDAGRDENVITYSDLVGTIMSSVTSIINIISYVLIAFVGVSLVVSSIMIGIITYISVLERTKEIGILRSVGASKRDISRVFNAETFIIGLFSGLLGIGITALLNIPISVIIKNMTGISGIASLPIEGAAFLVLVSLVLTVIAGLIPARMAAKKDPVEALRSE</sequence>
<feature type="domain" description="ABC transporter" evidence="12">
    <location>
        <begin position="2"/>
        <end position="240"/>
    </location>
</feature>
<dbReference type="Pfam" id="PF00005">
    <property type="entry name" value="ABC_tran"/>
    <property type="match status" value="1"/>
</dbReference>
<dbReference type="InterPro" id="IPR017871">
    <property type="entry name" value="ABC_transporter-like_CS"/>
</dbReference>
<dbReference type="Proteomes" id="UP000501830">
    <property type="component" value="Chromosome"/>
</dbReference>
<dbReference type="InterPro" id="IPR003593">
    <property type="entry name" value="AAA+_ATPase"/>
</dbReference>
<dbReference type="PROSITE" id="PS50893">
    <property type="entry name" value="ABC_TRANSPORTER_2"/>
    <property type="match status" value="1"/>
</dbReference>
<dbReference type="KEGG" id="jpo:G7058_07775"/>
<keyword evidence="5" id="KW-0547">Nucleotide-binding</keyword>
<dbReference type="SUPFAM" id="SSF52540">
    <property type="entry name" value="P-loop containing nucleoside triphosphate hydrolases"/>
    <property type="match status" value="1"/>
</dbReference>
<dbReference type="PROSITE" id="PS00211">
    <property type="entry name" value="ABC_TRANSPORTER_1"/>
    <property type="match status" value="1"/>
</dbReference>
<evidence type="ECO:0000256" key="6">
    <source>
        <dbReference type="ARBA" id="ARBA00022840"/>
    </source>
</evidence>
<dbReference type="GeneID" id="94553177"/>
<feature type="transmembrane region" description="Helical" evidence="11">
    <location>
        <begin position="791"/>
        <end position="813"/>
    </location>
</feature>
<keyword evidence="7" id="KW-0029">Amino-acid transport</keyword>
<dbReference type="InterPro" id="IPR017911">
    <property type="entry name" value="MacB-like_ATP-bd"/>
</dbReference>
<keyword evidence="2" id="KW-0813">Transport</keyword>
<protein>
    <submittedName>
        <fullName evidence="13">ABC transporter ATP-binding protein/permease</fullName>
    </submittedName>
</protein>
<dbReference type="GO" id="GO:0098796">
    <property type="term" value="C:membrane protein complex"/>
    <property type="evidence" value="ECO:0007669"/>
    <property type="project" value="UniProtKB-ARBA"/>
</dbReference>
<feature type="transmembrane region" description="Helical" evidence="11">
    <location>
        <begin position="735"/>
        <end position="764"/>
    </location>
</feature>
<evidence type="ECO:0000256" key="11">
    <source>
        <dbReference type="SAM" id="Phobius"/>
    </source>
</evidence>
<evidence type="ECO:0000313" key="14">
    <source>
        <dbReference type="Proteomes" id="UP000501830"/>
    </source>
</evidence>
<keyword evidence="14" id="KW-1185">Reference proteome</keyword>
<proteinExistence type="inferred from homology"/>
<organism evidence="13 14">
    <name type="scientific">Jeotgalibaca porci</name>
    <dbReference type="NCBI Taxonomy" id="1868793"/>
    <lineage>
        <taxon>Bacteria</taxon>
        <taxon>Bacillati</taxon>
        <taxon>Bacillota</taxon>
        <taxon>Bacilli</taxon>
        <taxon>Lactobacillales</taxon>
        <taxon>Carnobacteriaceae</taxon>
        <taxon>Jeotgalibaca</taxon>
    </lineage>
</organism>
<evidence type="ECO:0000256" key="2">
    <source>
        <dbReference type="ARBA" id="ARBA00022448"/>
    </source>
</evidence>
<evidence type="ECO:0000256" key="5">
    <source>
        <dbReference type="ARBA" id="ARBA00022741"/>
    </source>
</evidence>
<dbReference type="RefSeq" id="WP_166062992.1">
    <property type="nucleotide sequence ID" value="NZ_CP049889.1"/>
</dbReference>
<dbReference type="InterPro" id="IPR003838">
    <property type="entry name" value="ABC3_permease_C"/>
</dbReference>
<keyword evidence="3" id="KW-1003">Cell membrane</keyword>
<keyword evidence="8 11" id="KW-1133">Transmembrane helix</keyword>
<gene>
    <name evidence="13" type="ORF">G7058_07775</name>
</gene>
<comment type="similarity">
    <text evidence="10">Belongs to the ABC transporter superfamily. Macrolide exporter (TC 3.A.1.122) family.</text>
</comment>
<keyword evidence="9 11" id="KW-0472">Membrane</keyword>
<dbReference type="InterPro" id="IPR027417">
    <property type="entry name" value="P-loop_NTPase"/>
</dbReference>
<dbReference type="AlphaFoldDB" id="A0A6G7WIA6"/>
<dbReference type="Gene3D" id="3.40.50.300">
    <property type="entry name" value="P-loop containing nucleotide triphosphate hydrolases"/>
    <property type="match status" value="1"/>
</dbReference>
<accession>A0A6G7WIA6</accession>
<evidence type="ECO:0000256" key="9">
    <source>
        <dbReference type="ARBA" id="ARBA00023136"/>
    </source>
</evidence>
<dbReference type="PANTHER" id="PTHR42798:SF6">
    <property type="entry name" value="CELL DIVISION ATP-BINDING PROTEIN FTSE"/>
    <property type="match status" value="1"/>
</dbReference>
<evidence type="ECO:0000256" key="1">
    <source>
        <dbReference type="ARBA" id="ARBA00004429"/>
    </source>
</evidence>
<evidence type="ECO:0000259" key="12">
    <source>
        <dbReference type="PROSITE" id="PS50893"/>
    </source>
</evidence>
<evidence type="ECO:0000256" key="8">
    <source>
        <dbReference type="ARBA" id="ARBA00022989"/>
    </source>
</evidence>
<evidence type="ECO:0000256" key="10">
    <source>
        <dbReference type="ARBA" id="ARBA00038388"/>
    </source>
</evidence>
<dbReference type="InterPro" id="IPR003439">
    <property type="entry name" value="ABC_transporter-like_ATP-bd"/>
</dbReference>
<dbReference type="GO" id="GO:0006865">
    <property type="term" value="P:amino acid transport"/>
    <property type="evidence" value="ECO:0007669"/>
    <property type="project" value="UniProtKB-KW"/>
</dbReference>
<evidence type="ECO:0000256" key="4">
    <source>
        <dbReference type="ARBA" id="ARBA00022692"/>
    </source>
</evidence>
<comment type="subcellular location">
    <subcellularLocation>
        <location evidence="1">Cell inner membrane</location>
        <topology evidence="1">Multi-pass membrane protein</topology>
    </subcellularLocation>
</comment>
<dbReference type="GO" id="GO:0016887">
    <property type="term" value="F:ATP hydrolysis activity"/>
    <property type="evidence" value="ECO:0007669"/>
    <property type="project" value="InterPro"/>
</dbReference>
<keyword evidence="6 13" id="KW-0067">ATP-binding</keyword>
<evidence type="ECO:0000313" key="13">
    <source>
        <dbReference type="EMBL" id="QIK51931.1"/>
    </source>
</evidence>
<dbReference type="GO" id="GO:0005524">
    <property type="term" value="F:ATP binding"/>
    <property type="evidence" value="ECO:0007669"/>
    <property type="project" value="UniProtKB-KW"/>
</dbReference>
<dbReference type="GO" id="GO:0005886">
    <property type="term" value="C:plasma membrane"/>
    <property type="evidence" value="ECO:0007669"/>
    <property type="project" value="UniProtKB-SubCell"/>
</dbReference>
<feature type="transmembrane region" description="Helical" evidence="11">
    <location>
        <begin position="833"/>
        <end position="851"/>
    </location>
</feature>
<name>A0A6G7WIA6_9LACT</name>